<evidence type="ECO:0000313" key="10">
    <source>
        <dbReference type="EMBL" id="OUP35939.1"/>
    </source>
</evidence>
<evidence type="ECO:0000256" key="2">
    <source>
        <dbReference type="ARBA" id="ARBA00022448"/>
    </source>
</evidence>
<dbReference type="InterPro" id="IPR023997">
    <property type="entry name" value="TonB-dep_OMP_SusC/RagA_CS"/>
</dbReference>
<dbReference type="InterPro" id="IPR037066">
    <property type="entry name" value="Plug_dom_sf"/>
</dbReference>
<dbReference type="NCBIfam" id="TIGR04057">
    <property type="entry name" value="SusC_RagA_signa"/>
    <property type="match status" value="1"/>
</dbReference>
<dbReference type="Proteomes" id="UP000196587">
    <property type="component" value="Unassembled WGS sequence"/>
</dbReference>
<dbReference type="RefSeq" id="WP_039950771.1">
    <property type="nucleotide sequence ID" value="NZ_CALIXP010000067.1"/>
</dbReference>
<evidence type="ECO:0000256" key="7">
    <source>
        <dbReference type="PROSITE-ProRule" id="PRU01360"/>
    </source>
</evidence>
<dbReference type="Pfam" id="PF07715">
    <property type="entry name" value="Plug"/>
    <property type="match status" value="1"/>
</dbReference>
<feature type="domain" description="TonB-dependent receptor plug" evidence="9">
    <location>
        <begin position="127"/>
        <end position="234"/>
    </location>
</feature>
<dbReference type="PROSITE" id="PS00018">
    <property type="entry name" value="EF_HAND_1"/>
    <property type="match status" value="1"/>
</dbReference>
<keyword evidence="3 7" id="KW-1134">Transmembrane beta strand</keyword>
<sequence>MKNRQLFQTASRRTFLLIMFCWMQLYGMAIFAQTKIVTGQVIDVTNSPLPGVNILVKGTTIGCITDIDGNYSISVPDLATDILVFSYIGFTQKEVACKGQPKINVTLTEDQQQLDEVVVVGYGVQKKSHLTGSISKIKNENLGQLPVSRADQALVGKLAGVQIQNISAQSGASPKIQIRGIGSISADTNPLIVVDGYPIPGDLSDVDMNDVESIEVLKDAASAAIYGSRGANGIIIVTTRSGSSEGSKPTIRINSYGGVKERLLKGIQRTRPEDWKIKAEQIYAEMGRPISGAHASMVDDMKKVYVASDVLGTQTDWVEETIKLGYIQNHQISVSGGSKNVNYYASGSFLDEKGIVITDRYKKFNLNAKVDAKINDKLEFGVNVNAVVDSQRAYRSGSQSNINQVFRDAMYIPVRHTAETIEWARLSDPTLNIGDYAHEYHFSKVPYNGEYISVKNAGGNNGISTTLERNDRTGYIKALGNIYLQYQPVKGLILKSSFGGYASMMDYKFYQSSLAHNNGKTSGQYKTAKVIDWLNENIATYTPNLGENHSLSILAGYTVQKTTGYNSNMTASDFPTDNIQTLNAGIINSGNTTEYEELLLSALGRVTYSYKGKYLASVSSRWDGSSRFGINNKWGYFPSVSLGWRISEESFFTPVKKIIDELKIRASFGASGNKNIGNYQAFGLLSQSNAVINNKVTPGYTQISSENKDLGWERTYQYNGGFDLGMFNNRLRINLDAYYTITDKLLLEREISSMTGQTNQLVNMGKMSNTGYEIEITTQNIQTKDFSWSTSLNIAQNFNKVLNLGGVDKIISSPKGEEKRPTYFVTEVGKPLVQFYGFVVEKEIPNEGLISPVWPVDVKPELVHVKDLDGNGKIDDDDMVAQGSPYPKVTWGMTNDLKWKDFDLNVVVQGSHGNKVFNIDEHYAQSQWNGKLLPEYQNSYNNIKHKASACWFVEDASFIAIRSINLGYTLPKNIMKNCSLRVYASIYNPCYFLLGDYKGYNPEGIKSFDTPLIDGYQSGAMPLARTYTLGFNFQF</sequence>
<dbReference type="SUPFAM" id="SSF49464">
    <property type="entry name" value="Carboxypeptidase regulatory domain-like"/>
    <property type="match status" value="1"/>
</dbReference>
<dbReference type="Gene3D" id="2.170.130.10">
    <property type="entry name" value="TonB-dependent receptor, plug domain"/>
    <property type="match status" value="1"/>
</dbReference>
<keyword evidence="4 7" id="KW-0812">Transmembrane</keyword>
<evidence type="ECO:0000256" key="1">
    <source>
        <dbReference type="ARBA" id="ARBA00004571"/>
    </source>
</evidence>
<feature type="transmembrane region" description="Helical" evidence="8">
    <location>
        <begin position="12"/>
        <end position="32"/>
    </location>
</feature>
<comment type="subcellular location">
    <subcellularLocation>
        <location evidence="1 7">Cell outer membrane</location>
        <topology evidence="1 7">Multi-pass membrane protein</topology>
    </subcellularLocation>
</comment>
<dbReference type="InterPro" id="IPR023996">
    <property type="entry name" value="TonB-dep_OMP_SusC/RagA"/>
</dbReference>
<name>A0A1Y4JYW1_9BACE</name>
<keyword evidence="2 7" id="KW-0813">Transport</keyword>
<dbReference type="InterPro" id="IPR012910">
    <property type="entry name" value="Plug_dom"/>
</dbReference>
<evidence type="ECO:0000256" key="5">
    <source>
        <dbReference type="ARBA" id="ARBA00023136"/>
    </source>
</evidence>
<dbReference type="SUPFAM" id="SSF56935">
    <property type="entry name" value="Porins"/>
    <property type="match status" value="1"/>
</dbReference>
<evidence type="ECO:0000256" key="6">
    <source>
        <dbReference type="ARBA" id="ARBA00023237"/>
    </source>
</evidence>
<dbReference type="InterPro" id="IPR018247">
    <property type="entry name" value="EF_Hand_1_Ca_BS"/>
</dbReference>
<gene>
    <name evidence="10" type="ORF">B5F24_03615</name>
</gene>
<comment type="caution">
    <text evidence="10">The sequence shown here is derived from an EMBL/GenBank/DDBJ whole genome shotgun (WGS) entry which is preliminary data.</text>
</comment>
<dbReference type="EMBL" id="NFKE01000002">
    <property type="protein sequence ID" value="OUP35939.1"/>
    <property type="molecule type" value="Genomic_DNA"/>
</dbReference>
<comment type="similarity">
    <text evidence="7">Belongs to the TonB-dependent receptor family.</text>
</comment>
<dbReference type="Gene3D" id="2.40.170.20">
    <property type="entry name" value="TonB-dependent receptor, beta-barrel domain"/>
    <property type="match status" value="1"/>
</dbReference>
<evidence type="ECO:0000259" key="9">
    <source>
        <dbReference type="Pfam" id="PF07715"/>
    </source>
</evidence>
<protein>
    <submittedName>
        <fullName evidence="10">SusC/RagA family TonB-linked outer membrane protein</fullName>
    </submittedName>
</protein>
<proteinExistence type="inferred from homology"/>
<dbReference type="InterPro" id="IPR036942">
    <property type="entry name" value="Beta-barrel_TonB_sf"/>
</dbReference>
<evidence type="ECO:0000256" key="4">
    <source>
        <dbReference type="ARBA" id="ARBA00022692"/>
    </source>
</evidence>
<evidence type="ECO:0000313" key="11">
    <source>
        <dbReference type="Proteomes" id="UP000196587"/>
    </source>
</evidence>
<dbReference type="PROSITE" id="PS52016">
    <property type="entry name" value="TONB_DEPENDENT_REC_3"/>
    <property type="match status" value="1"/>
</dbReference>
<dbReference type="Gene3D" id="2.60.40.1120">
    <property type="entry name" value="Carboxypeptidase-like, regulatory domain"/>
    <property type="match status" value="1"/>
</dbReference>
<dbReference type="NCBIfam" id="TIGR04056">
    <property type="entry name" value="OMP_RagA_SusC"/>
    <property type="match status" value="1"/>
</dbReference>
<dbReference type="AlphaFoldDB" id="A0A1Y4JYW1"/>
<dbReference type="FunFam" id="2.60.40.1120:FF:000003">
    <property type="entry name" value="Outer membrane protein Omp121"/>
    <property type="match status" value="1"/>
</dbReference>
<keyword evidence="5 7" id="KW-0472">Membrane</keyword>
<accession>A0A1Y4JYW1</accession>
<evidence type="ECO:0000256" key="3">
    <source>
        <dbReference type="ARBA" id="ARBA00022452"/>
    </source>
</evidence>
<dbReference type="InterPro" id="IPR008969">
    <property type="entry name" value="CarboxyPept-like_regulatory"/>
</dbReference>
<dbReference type="Pfam" id="PF13715">
    <property type="entry name" value="CarbopepD_reg_2"/>
    <property type="match status" value="1"/>
</dbReference>
<keyword evidence="8" id="KW-1133">Transmembrane helix</keyword>
<dbReference type="InterPro" id="IPR039426">
    <property type="entry name" value="TonB-dep_rcpt-like"/>
</dbReference>
<organism evidence="10 11">
    <name type="scientific">Bacteroides clarus</name>
    <dbReference type="NCBI Taxonomy" id="626929"/>
    <lineage>
        <taxon>Bacteria</taxon>
        <taxon>Pseudomonadati</taxon>
        <taxon>Bacteroidota</taxon>
        <taxon>Bacteroidia</taxon>
        <taxon>Bacteroidales</taxon>
        <taxon>Bacteroidaceae</taxon>
        <taxon>Bacteroides</taxon>
    </lineage>
</organism>
<keyword evidence="6 7" id="KW-0998">Cell outer membrane</keyword>
<evidence type="ECO:0000256" key="8">
    <source>
        <dbReference type="SAM" id="Phobius"/>
    </source>
</evidence>
<dbReference type="GO" id="GO:0009279">
    <property type="term" value="C:cell outer membrane"/>
    <property type="evidence" value="ECO:0007669"/>
    <property type="project" value="UniProtKB-SubCell"/>
</dbReference>
<reference evidence="11" key="1">
    <citation type="submission" date="2017-04" db="EMBL/GenBank/DDBJ databases">
        <title>Function of individual gut microbiota members based on whole genome sequencing of pure cultures obtained from chicken caecum.</title>
        <authorList>
            <person name="Medvecky M."/>
            <person name="Cejkova D."/>
            <person name="Polansky O."/>
            <person name="Karasova D."/>
            <person name="Kubasova T."/>
            <person name="Cizek A."/>
            <person name="Rychlik I."/>
        </authorList>
    </citation>
    <scope>NUCLEOTIDE SEQUENCE [LARGE SCALE GENOMIC DNA]</scope>
    <source>
        <strain evidence="11">An189</strain>
    </source>
</reference>